<dbReference type="PANTHER" id="PTHR43625">
    <property type="entry name" value="AFLATOXIN B1 ALDEHYDE REDUCTASE"/>
    <property type="match status" value="1"/>
</dbReference>
<dbReference type="Pfam" id="PF00248">
    <property type="entry name" value="Aldo_ket_red"/>
    <property type="match status" value="1"/>
</dbReference>
<dbReference type="InterPro" id="IPR023210">
    <property type="entry name" value="NADP_OxRdtase_dom"/>
</dbReference>
<proteinExistence type="predicted"/>
<evidence type="ECO:0000313" key="3">
    <source>
        <dbReference type="EMBL" id="GAA3195530.1"/>
    </source>
</evidence>
<dbReference type="Proteomes" id="UP001501237">
    <property type="component" value="Unassembled WGS sequence"/>
</dbReference>
<sequence>MHKVTLGSQGLTVSAQGLGCMGMSQSYGPADDTTSIATLHRAIELGVTLLDTADIYGATGIYGFGANEKLLGYALDGRRDEVQIATKCGIQDINPEQSSKFTLGAAPAYVKQACEASLKRLRTDHIDLYYLHRVDPATPIEDTIGAMAELVAEGKVRYLGVSETTAEQLERAHAVHPISAIQSEYSLWTRGIEDEVLPAARRLGIGIVPFSPLGRGFLTGSLGADATFGKGDFRASNPRFRAENADANQSLVEVIREVAAAHEVLPGQVALAWVHSRGDDIVPIPGTKRSTYLEQNAAAAELKLTGDDLARLATLADAVSGARY</sequence>
<dbReference type="InterPro" id="IPR050791">
    <property type="entry name" value="Aldo-Keto_reductase"/>
</dbReference>
<dbReference type="InterPro" id="IPR036812">
    <property type="entry name" value="NAD(P)_OxRdtase_dom_sf"/>
</dbReference>
<keyword evidence="1" id="KW-0560">Oxidoreductase</keyword>
<gene>
    <name evidence="3" type="ORF">GCM10010468_05820</name>
</gene>
<dbReference type="EMBL" id="BAAAUV010000001">
    <property type="protein sequence ID" value="GAA3195530.1"/>
    <property type="molecule type" value="Genomic_DNA"/>
</dbReference>
<accession>A0ABP6PXT4</accession>
<evidence type="ECO:0000259" key="2">
    <source>
        <dbReference type="Pfam" id="PF00248"/>
    </source>
</evidence>
<reference evidence="4" key="1">
    <citation type="journal article" date="2019" name="Int. J. Syst. Evol. Microbiol.">
        <title>The Global Catalogue of Microorganisms (GCM) 10K type strain sequencing project: providing services to taxonomists for standard genome sequencing and annotation.</title>
        <authorList>
            <consortium name="The Broad Institute Genomics Platform"/>
            <consortium name="The Broad Institute Genome Sequencing Center for Infectious Disease"/>
            <person name="Wu L."/>
            <person name="Ma J."/>
        </authorList>
    </citation>
    <scope>NUCLEOTIDE SEQUENCE [LARGE SCALE GENOMIC DNA]</scope>
    <source>
        <strain evidence="4">JCM 9377</strain>
    </source>
</reference>
<organism evidence="3 4">
    <name type="scientific">Actinocorallia longicatena</name>
    <dbReference type="NCBI Taxonomy" id="111803"/>
    <lineage>
        <taxon>Bacteria</taxon>
        <taxon>Bacillati</taxon>
        <taxon>Actinomycetota</taxon>
        <taxon>Actinomycetes</taxon>
        <taxon>Streptosporangiales</taxon>
        <taxon>Thermomonosporaceae</taxon>
        <taxon>Actinocorallia</taxon>
    </lineage>
</organism>
<name>A0ABP6PXT4_9ACTN</name>
<dbReference type="CDD" id="cd19076">
    <property type="entry name" value="AKR_AKR13A_13D"/>
    <property type="match status" value="1"/>
</dbReference>
<dbReference type="PANTHER" id="PTHR43625:SF40">
    <property type="entry name" value="ALDO-KETO REDUCTASE YAKC [NADP(+)]"/>
    <property type="match status" value="1"/>
</dbReference>
<dbReference type="SUPFAM" id="SSF51430">
    <property type="entry name" value="NAD(P)-linked oxidoreductase"/>
    <property type="match status" value="1"/>
</dbReference>
<dbReference type="RefSeq" id="WP_344821762.1">
    <property type="nucleotide sequence ID" value="NZ_BAAAUV010000001.1"/>
</dbReference>
<feature type="domain" description="NADP-dependent oxidoreductase" evidence="2">
    <location>
        <begin position="17"/>
        <end position="315"/>
    </location>
</feature>
<comment type="caution">
    <text evidence="3">The sequence shown here is derived from an EMBL/GenBank/DDBJ whole genome shotgun (WGS) entry which is preliminary data.</text>
</comment>
<protein>
    <submittedName>
        <fullName evidence="3">Aldo/keto reductase</fullName>
    </submittedName>
</protein>
<keyword evidence="4" id="KW-1185">Reference proteome</keyword>
<evidence type="ECO:0000256" key="1">
    <source>
        <dbReference type="ARBA" id="ARBA00023002"/>
    </source>
</evidence>
<evidence type="ECO:0000313" key="4">
    <source>
        <dbReference type="Proteomes" id="UP001501237"/>
    </source>
</evidence>
<dbReference type="Gene3D" id="3.20.20.100">
    <property type="entry name" value="NADP-dependent oxidoreductase domain"/>
    <property type="match status" value="1"/>
</dbReference>